<dbReference type="NCBIfam" id="TIGR00071">
    <property type="entry name" value="hisT_truA"/>
    <property type="match status" value="1"/>
</dbReference>
<dbReference type="InterPro" id="IPR020103">
    <property type="entry name" value="PsdUridine_synth_cat_dom_sf"/>
</dbReference>
<evidence type="ECO:0000256" key="6">
    <source>
        <dbReference type="PIRSR" id="PIRSR001430-2"/>
    </source>
</evidence>
<keyword evidence="2 4" id="KW-0819">tRNA processing</keyword>
<accession>A0A7C3RKX4</accession>
<evidence type="ECO:0000259" key="8">
    <source>
        <dbReference type="Pfam" id="PF01416"/>
    </source>
</evidence>
<dbReference type="HAMAP" id="MF_00171">
    <property type="entry name" value="TruA"/>
    <property type="match status" value="1"/>
</dbReference>
<dbReference type="GO" id="GO:0031119">
    <property type="term" value="P:tRNA pseudouridine synthesis"/>
    <property type="evidence" value="ECO:0007669"/>
    <property type="project" value="UniProtKB-UniRule"/>
</dbReference>
<name>A0A7C3RKX4_DICTH</name>
<evidence type="ECO:0000256" key="4">
    <source>
        <dbReference type="HAMAP-Rule" id="MF_00171"/>
    </source>
</evidence>
<reference evidence="9" key="1">
    <citation type="journal article" date="2020" name="mSystems">
        <title>Genome- and Community-Level Interaction Insights into Carbon Utilization and Element Cycling Functions of Hydrothermarchaeota in Hydrothermal Sediment.</title>
        <authorList>
            <person name="Zhou Z."/>
            <person name="Liu Y."/>
            <person name="Xu W."/>
            <person name="Pan J."/>
            <person name="Luo Z.H."/>
            <person name="Li M."/>
        </authorList>
    </citation>
    <scope>NUCLEOTIDE SEQUENCE [LARGE SCALE GENOMIC DNA]</scope>
    <source>
        <strain evidence="9">SpSt-81</strain>
    </source>
</reference>
<dbReference type="CDD" id="cd02570">
    <property type="entry name" value="PseudoU_synth_EcTruA"/>
    <property type="match status" value="1"/>
</dbReference>
<evidence type="ECO:0000313" key="9">
    <source>
        <dbReference type="EMBL" id="HFX12764.1"/>
    </source>
</evidence>
<dbReference type="SUPFAM" id="SSF55120">
    <property type="entry name" value="Pseudouridine synthase"/>
    <property type="match status" value="1"/>
</dbReference>
<sequence>MPNWKLEISYLGRDFYGFQRLKGKRTVQGEMEKILSYIFNEEIKIVGAGRTDAGVHALGQVISFKSQREWEEEKIKSVLNKLLPTDIVVKKVEKVEDNFHARFSAKRRWYMYFIYNHSEKNIFLNDFSWWIKGPLDRNLLMRAAFIIKGKHDFVNFAVKESEKNTIIEIFESFWCFKKNYLFYFICAPYFLRKMVRFLVGSMVEISLGRKSLEDFESYLIEEYKDRFSAPAPSNGLYLYKIDY</sequence>
<feature type="domain" description="Pseudouridine synthase I TruA alpha/beta" evidence="8">
    <location>
        <begin position="9"/>
        <end position="103"/>
    </location>
</feature>
<dbReference type="Gene3D" id="3.30.70.580">
    <property type="entry name" value="Pseudouridine synthase I, catalytic domain, N-terminal subdomain"/>
    <property type="match status" value="1"/>
</dbReference>
<protein>
    <recommendedName>
        <fullName evidence="4">tRNA pseudouridine synthase A</fullName>
        <ecNumber evidence="4">5.4.99.12</ecNumber>
    </recommendedName>
    <alternativeName>
        <fullName evidence="4">tRNA pseudouridine(38-40) synthase</fullName>
    </alternativeName>
    <alternativeName>
        <fullName evidence="4">tRNA pseudouridylate synthase I</fullName>
    </alternativeName>
    <alternativeName>
        <fullName evidence="4">tRNA-uridine isomerase I</fullName>
    </alternativeName>
</protein>
<dbReference type="EC" id="5.4.99.12" evidence="4"/>
<gene>
    <name evidence="4 9" type="primary">truA</name>
    <name evidence="9" type="ORF">ENW00_01170</name>
</gene>
<feature type="domain" description="Pseudouridine synthase I TruA alpha/beta" evidence="8">
    <location>
        <begin position="144"/>
        <end position="243"/>
    </location>
</feature>
<dbReference type="InterPro" id="IPR020095">
    <property type="entry name" value="PsdUridine_synth_TruA_C"/>
</dbReference>
<comment type="catalytic activity">
    <reaction evidence="4 7">
        <text>uridine(38/39/40) in tRNA = pseudouridine(38/39/40) in tRNA</text>
        <dbReference type="Rhea" id="RHEA:22376"/>
        <dbReference type="Rhea" id="RHEA-COMP:10085"/>
        <dbReference type="Rhea" id="RHEA-COMP:10087"/>
        <dbReference type="ChEBI" id="CHEBI:65314"/>
        <dbReference type="ChEBI" id="CHEBI:65315"/>
        <dbReference type="EC" id="5.4.99.12"/>
    </reaction>
</comment>
<comment type="subunit">
    <text evidence="4">Homodimer.</text>
</comment>
<keyword evidence="3 4" id="KW-0413">Isomerase</keyword>
<dbReference type="Pfam" id="PF01416">
    <property type="entry name" value="PseudoU_synth_1"/>
    <property type="match status" value="2"/>
</dbReference>
<feature type="binding site" evidence="4 6">
    <location>
        <position position="110"/>
    </location>
    <ligand>
        <name>substrate</name>
    </ligand>
</feature>
<feature type="active site" description="Nucleophile" evidence="4 5">
    <location>
        <position position="52"/>
    </location>
</feature>
<dbReference type="PANTHER" id="PTHR11142:SF0">
    <property type="entry name" value="TRNA PSEUDOURIDINE SYNTHASE-LIKE 1"/>
    <property type="match status" value="1"/>
</dbReference>
<comment type="similarity">
    <text evidence="1 4 7">Belongs to the tRNA pseudouridine synthase TruA family.</text>
</comment>
<dbReference type="EMBL" id="DTIN01000009">
    <property type="protein sequence ID" value="HFX12764.1"/>
    <property type="molecule type" value="Genomic_DNA"/>
</dbReference>
<dbReference type="GO" id="GO:0160147">
    <property type="term" value="F:tRNA pseudouridine(38-40) synthase activity"/>
    <property type="evidence" value="ECO:0007669"/>
    <property type="project" value="UniProtKB-EC"/>
</dbReference>
<dbReference type="AlphaFoldDB" id="A0A7C3RKX4"/>
<dbReference type="PANTHER" id="PTHR11142">
    <property type="entry name" value="PSEUDOURIDYLATE SYNTHASE"/>
    <property type="match status" value="1"/>
</dbReference>
<evidence type="ECO:0000256" key="1">
    <source>
        <dbReference type="ARBA" id="ARBA00009375"/>
    </source>
</evidence>
<comment type="caution">
    <text evidence="9">The sequence shown here is derived from an EMBL/GenBank/DDBJ whole genome shotgun (WGS) entry which is preliminary data.</text>
</comment>
<evidence type="ECO:0000256" key="2">
    <source>
        <dbReference type="ARBA" id="ARBA00022694"/>
    </source>
</evidence>
<dbReference type="InterPro" id="IPR020094">
    <property type="entry name" value="TruA/RsuA/RluB/E/F_N"/>
</dbReference>
<dbReference type="Gene3D" id="3.30.70.660">
    <property type="entry name" value="Pseudouridine synthase I, catalytic domain, C-terminal subdomain"/>
    <property type="match status" value="1"/>
</dbReference>
<evidence type="ECO:0000256" key="3">
    <source>
        <dbReference type="ARBA" id="ARBA00023235"/>
    </source>
</evidence>
<dbReference type="InterPro" id="IPR001406">
    <property type="entry name" value="PsdUridine_synth_TruA"/>
</dbReference>
<organism evidence="9">
    <name type="scientific">Dictyoglomus thermophilum</name>
    <dbReference type="NCBI Taxonomy" id="14"/>
    <lineage>
        <taxon>Bacteria</taxon>
        <taxon>Pseudomonadati</taxon>
        <taxon>Dictyoglomota</taxon>
        <taxon>Dictyoglomia</taxon>
        <taxon>Dictyoglomales</taxon>
        <taxon>Dictyoglomaceae</taxon>
        <taxon>Dictyoglomus</taxon>
    </lineage>
</organism>
<evidence type="ECO:0000256" key="5">
    <source>
        <dbReference type="PIRSR" id="PIRSR001430-1"/>
    </source>
</evidence>
<comment type="function">
    <text evidence="4">Formation of pseudouridine at positions 38, 39 and 40 in the anticodon stem and loop of transfer RNAs.</text>
</comment>
<dbReference type="GO" id="GO:0003723">
    <property type="term" value="F:RNA binding"/>
    <property type="evidence" value="ECO:0007669"/>
    <property type="project" value="InterPro"/>
</dbReference>
<dbReference type="InterPro" id="IPR020097">
    <property type="entry name" value="PsdUridine_synth_TruA_a/b_dom"/>
</dbReference>
<evidence type="ECO:0000256" key="7">
    <source>
        <dbReference type="RuleBase" id="RU003792"/>
    </source>
</evidence>
<proteinExistence type="inferred from homology"/>
<dbReference type="PIRSF" id="PIRSF001430">
    <property type="entry name" value="tRNA_psdUrid_synth"/>
    <property type="match status" value="1"/>
</dbReference>
<comment type="caution">
    <text evidence="4">Lacks conserved residue(s) required for the propagation of feature annotation.</text>
</comment>
<dbReference type="FunFam" id="3.30.70.580:FF:000001">
    <property type="entry name" value="tRNA pseudouridine synthase A"/>
    <property type="match status" value="1"/>
</dbReference>